<accession>A0A953HY68</accession>
<dbReference type="EMBL" id="JAHVHU010000048">
    <property type="protein sequence ID" value="MBY5960306.1"/>
    <property type="molecule type" value="Genomic_DNA"/>
</dbReference>
<evidence type="ECO:0000313" key="1">
    <source>
        <dbReference type="EMBL" id="MBY5960306.1"/>
    </source>
</evidence>
<reference evidence="1" key="1">
    <citation type="submission" date="2021-06" db="EMBL/GenBank/DDBJ databases">
        <title>44 bacteria genomes isolated from Dapeng, Shenzhen.</title>
        <authorList>
            <person name="Zheng W."/>
            <person name="Yu S."/>
            <person name="Huang Y."/>
        </authorList>
    </citation>
    <scope>NUCLEOTIDE SEQUENCE</scope>
    <source>
        <strain evidence="1">DP5N28-2</strain>
    </source>
</reference>
<sequence length="115" mass="13552">GLAMISFTPSMKYYLYAHTTDMRKGFRGLSGIVRNELDRDPSDGSVYIFINRRRDKIKLLECDRTGFVLYYKSLESGTFEFPRDHELAISWDRLWMILEGISLSSVRQRKRYIQG</sequence>
<comment type="caution">
    <text evidence="1">The sequence shown here is derived from an EMBL/GenBank/DDBJ whole genome shotgun (WGS) entry which is preliminary data.</text>
</comment>
<dbReference type="NCBIfam" id="NF033819">
    <property type="entry name" value="IS66_TnpB"/>
    <property type="match status" value="1"/>
</dbReference>
<protein>
    <submittedName>
        <fullName evidence="1">IS66 family insertion sequence element accessory protein TnpB</fullName>
    </submittedName>
</protein>
<keyword evidence="2" id="KW-1185">Reference proteome</keyword>
<dbReference type="PANTHER" id="PTHR36455:SF1">
    <property type="entry name" value="BLR8292 PROTEIN"/>
    <property type="match status" value="1"/>
</dbReference>
<dbReference type="Proteomes" id="UP000753961">
    <property type="component" value="Unassembled WGS sequence"/>
</dbReference>
<organism evidence="1 2">
    <name type="scientific">Membranihabitans marinus</name>
    <dbReference type="NCBI Taxonomy" id="1227546"/>
    <lineage>
        <taxon>Bacteria</taxon>
        <taxon>Pseudomonadati</taxon>
        <taxon>Bacteroidota</taxon>
        <taxon>Saprospiria</taxon>
        <taxon>Saprospirales</taxon>
        <taxon>Saprospiraceae</taxon>
        <taxon>Membranihabitans</taxon>
    </lineage>
</organism>
<feature type="non-terminal residue" evidence="1">
    <location>
        <position position="1"/>
    </location>
</feature>
<dbReference type="RefSeq" id="WP_222581853.1">
    <property type="nucleotide sequence ID" value="NZ_JAHVHU010000048.1"/>
</dbReference>
<gene>
    <name evidence="1" type="primary">tnpB</name>
    <name evidence="1" type="ORF">KUV50_19315</name>
</gene>
<dbReference type="PANTHER" id="PTHR36455">
    <property type="match status" value="1"/>
</dbReference>
<dbReference type="AlphaFoldDB" id="A0A953HY68"/>
<proteinExistence type="predicted"/>
<dbReference type="Pfam" id="PF05717">
    <property type="entry name" value="TnpB_IS66"/>
    <property type="match status" value="1"/>
</dbReference>
<evidence type="ECO:0000313" key="2">
    <source>
        <dbReference type="Proteomes" id="UP000753961"/>
    </source>
</evidence>
<name>A0A953HY68_9BACT</name>
<dbReference type="InterPro" id="IPR008878">
    <property type="entry name" value="Transposase_IS66_Orf2"/>
</dbReference>